<protein>
    <submittedName>
        <fullName evidence="1">Uncharacterized protein</fullName>
    </submittedName>
</protein>
<dbReference type="AlphaFoldDB" id="A0A932ZT46"/>
<organism evidence="1 2">
    <name type="scientific">Tectimicrobiota bacterium</name>
    <dbReference type="NCBI Taxonomy" id="2528274"/>
    <lineage>
        <taxon>Bacteria</taxon>
        <taxon>Pseudomonadati</taxon>
        <taxon>Nitrospinota/Tectimicrobiota group</taxon>
        <taxon>Candidatus Tectimicrobiota</taxon>
    </lineage>
</organism>
<evidence type="ECO:0000313" key="1">
    <source>
        <dbReference type="EMBL" id="MBI4250984.1"/>
    </source>
</evidence>
<gene>
    <name evidence="1" type="ORF">HY618_00860</name>
</gene>
<name>A0A932ZT46_UNCTE</name>
<sequence length="84" mass="9477">MTNEPIEIVWSVDEPTEGLNPYFVWGMAVRTRRNEELTRLLDVLEINGVCNVVVFDAVGRETLFPCELPSRQLAEEEVAEVAVA</sequence>
<accession>A0A932ZT46</accession>
<evidence type="ECO:0000313" key="2">
    <source>
        <dbReference type="Proteomes" id="UP000752292"/>
    </source>
</evidence>
<dbReference type="Proteomes" id="UP000752292">
    <property type="component" value="Unassembled WGS sequence"/>
</dbReference>
<comment type="caution">
    <text evidence="1">The sequence shown here is derived from an EMBL/GenBank/DDBJ whole genome shotgun (WGS) entry which is preliminary data.</text>
</comment>
<proteinExistence type="predicted"/>
<dbReference type="EMBL" id="JACQRX010000038">
    <property type="protein sequence ID" value="MBI4250984.1"/>
    <property type="molecule type" value="Genomic_DNA"/>
</dbReference>
<reference evidence="1" key="1">
    <citation type="submission" date="2020-07" db="EMBL/GenBank/DDBJ databases">
        <title>Huge and variable diversity of episymbiotic CPR bacteria and DPANN archaea in groundwater ecosystems.</title>
        <authorList>
            <person name="He C.Y."/>
            <person name="Keren R."/>
            <person name="Whittaker M."/>
            <person name="Farag I.F."/>
            <person name="Doudna J."/>
            <person name="Cate J.H.D."/>
            <person name="Banfield J.F."/>
        </authorList>
    </citation>
    <scope>NUCLEOTIDE SEQUENCE</scope>
    <source>
        <strain evidence="1">NC_groundwater_1370_Ag_S-0.2um_69_93</strain>
    </source>
</reference>